<dbReference type="Proteomes" id="UP000050525">
    <property type="component" value="Unassembled WGS sequence"/>
</dbReference>
<gene>
    <name evidence="1" type="ORF">Y1Q_0014265</name>
</gene>
<accession>A0A151LZJ8</accession>
<comment type="caution">
    <text evidence="1">The sequence shown here is derived from an EMBL/GenBank/DDBJ whole genome shotgun (WGS) entry which is preliminary data.</text>
</comment>
<reference evidence="1 2" key="1">
    <citation type="journal article" date="2012" name="Genome Biol.">
        <title>Sequencing three crocodilian genomes to illuminate the evolution of archosaurs and amniotes.</title>
        <authorList>
            <person name="St John J.A."/>
            <person name="Braun E.L."/>
            <person name="Isberg S.R."/>
            <person name="Miles L.G."/>
            <person name="Chong A.Y."/>
            <person name="Gongora J."/>
            <person name="Dalzell P."/>
            <person name="Moran C."/>
            <person name="Bed'hom B."/>
            <person name="Abzhanov A."/>
            <person name="Burgess S.C."/>
            <person name="Cooksey A.M."/>
            <person name="Castoe T.A."/>
            <person name="Crawford N.G."/>
            <person name="Densmore L.D."/>
            <person name="Drew J.C."/>
            <person name="Edwards S.V."/>
            <person name="Faircloth B.C."/>
            <person name="Fujita M.K."/>
            <person name="Greenwold M.J."/>
            <person name="Hoffmann F.G."/>
            <person name="Howard J.M."/>
            <person name="Iguchi T."/>
            <person name="Janes D.E."/>
            <person name="Khan S.Y."/>
            <person name="Kohno S."/>
            <person name="de Koning A.J."/>
            <person name="Lance S.L."/>
            <person name="McCarthy F.M."/>
            <person name="McCormack J.E."/>
            <person name="Merchant M.E."/>
            <person name="Peterson D.G."/>
            <person name="Pollock D.D."/>
            <person name="Pourmand N."/>
            <person name="Raney B.J."/>
            <person name="Roessler K.A."/>
            <person name="Sanford J.R."/>
            <person name="Sawyer R.H."/>
            <person name="Schmidt C.J."/>
            <person name="Triplett E.W."/>
            <person name="Tuberville T.D."/>
            <person name="Venegas-Anaya M."/>
            <person name="Howard J.T."/>
            <person name="Jarvis E.D."/>
            <person name="Guillette L.J.Jr."/>
            <person name="Glenn T.C."/>
            <person name="Green R.E."/>
            <person name="Ray D.A."/>
        </authorList>
    </citation>
    <scope>NUCLEOTIDE SEQUENCE [LARGE SCALE GENOMIC DNA]</scope>
    <source>
        <strain evidence="1">KSC_2009_1</strain>
    </source>
</reference>
<evidence type="ECO:0000313" key="2">
    <source>
        <dbReference type="Proteomes" id="UP000050525"/>
    </source>
</evidence>
<evidence type="ECO:0000313" key="1">
    <source>
        <dbReference type="EMBL" id="KYO17674.1"/>
    </source>
</evidence>
<dbReference type="AlphaFoldDB" id="A0A151LZJ8"/>
<keyword evidence="2" id="KW-1185">Reference proteome</keyword>
<proteinExistence type="predicted"/>
<organism evidence="1 2">
    <name type="scientific">Alligator mississippiensis</name>
    <name type="common">American alligator</name>
    <dbReference type="NCBI Taxonomy" id="8496"/>
    <lineage>
        <taxon>Eukaryota</taxon>
        <taxon>Metazoa</taxon>
        <taxon>Chordata</taxon>
        <taxon>Craniata</taxon>
        <taxon>Vertebrata</taxon>
        <taxon>Euteleostomi</taxon>
        <taxon>Archelosauria</taxon>
        <taxon>Archosauria</taxon>
        <taxon>Crocodylia</taxon>
        <taxon>Alligatoridae</taxon>
        <taxon>Alligatorinae</taxon>
        <taxon>Alligator</taxon>
    </lineage>
</organism>
<sequence>MQHFPVQLFSVSPGNRCIAFLSHSLACFLLMCHASNQVKLNQGVPERPYRQRENHCTLRYSTWRLAQEESA</sequence>
<name>A0A151LZJ8_ALLMI</name>
<protein>
    <submittedName>
        <fullName evidence="1">Uncharacterized protein</fullName>
    </submittedName>
</protein>
<dbReference type="EMBL" id="AKHW03006878">
    <property type="protein sequence ID" value="KYO17674.1"/>
    <property type="molecule type" value="Genomic_DNA"/>
</dbReference>